<dbReference type="RefSeq" id="WP_005812453.1">
    <property type="nucleotide sequence ID" value="NZ_CABKQQ010000041.1"/>
</dbReference>
<evidence type="ECO:0000313" key="3">
    <source>
        <dbReference type="EMBL" id="CDX04040.1"/>
    </source>
</evidence>
<accession>A0A098B6N7</accession>
<feature type="signal peptide" evidence="1">
    <location>
        <begin position="1"/>
        <end position="33"/>
    </location>
</feature>
<dbReference type="InterPro" id="IPR003961">
    <property type="entry name" value="FN3_dom"/>
</dbReference>
<feature type="chain" id="PRO_5001938539" description="Fibronectin type-III domain-containing protein" evidence="1">
    <location>
        <begin position="34"/>
        <end position="634"/>
    </location>
</feature>
<evidence type="ECO:0000259" key="2">
    <source>
        <dbReference type="PROSITE" id="PS50853"/>
    </source>
</evidence>
<dbReference type="PROSITE" id="PS50853">
    <property type="entry name" value="FN3"/>
    <property type="match status" value="1"/>
</dbReference>
<dbReference type="PATRIC" id="fig|49338.4.peg.4471"/>
<organism evidence="3">
    <name type="scientific">Desulfitobacterium hafniense</name>
    <name type="common">Desulfitobacterium frappieri</name>
    <dbReference type="NCBI Taxonomy" id="49338"/>
    <lineage>
        <taxon>Bacteria</taxon>
        <taxon>Bacillati</taxon>
        <taxon>Bacillota</taxon>
        <taxon>Clostridia</taxon>
        <taxon>Eubacteriales</taxon>
        <taxon>Desulfitobacteriaceae</taxon>
        <taxon>Desulfitobacterium</taxon>
    </lineage>
</organism>
<keyword evidence="1" id="KW-0732">Signal</keyword>
<proteinExistence type="predicted"/>
<name>A0A098B6N7_DESHA</name>
<sequence>MSLFAKRSKKTIWTALLLIMALLLSAVPMFAPASALEPPTSSTPLPTPSGVTSITIGGKAVVYEQDNNVSDKFIRAVLWPGSTEYDLKHATVVVNLVSAGTAVSSGTPGMTFSGSGTTTRTATDVDLVNKAYNVTIGSDSYILAAGLPDGPVGIAPLDPLGVYVDFNPSRAVTTNPVSGIAPDSAIISGRAAITEGSISEIGYVYGTSPDPTTASGKKVVTGQGNGYFSKRQTGLESGTTYYVKAYAVTSKGTVYGNEVSFTTSPWYYTEVSDGSGGIYKIYLSDIGAVADENNKNVKALVARYNESLGINEIMGRVYALTGSNWIDSGAVATLPGGGGTGTARAGLEESKTSRISLPSIEFIDFEGLKIDLRNKFLEKIGVDIFDLYEEEIQMITDGVATGIDDNFFFGLIQKFSRADTHYDDAYFLTGKIVVDAGAVVYFAGRAGTANAAADAAFARAAATAAAGGLTALTGVGAPVAVVEEGGAIVHVIAGVGGKIVAAAASAASGRSASILYADNGKLGSLPGSGGTPSSPQFKSQSLLDGHYEKHVQRKGEFGNISKSEYLRKARELLTSTSNGDILIKIRASNGDKIYYKQSSNEFGTVTVDGTIRTYFKPNPSDHGYPTNLDYFNAQ</sequence>
<feature type="domain" description="Fibronectin type-III" evidence="2">
    <location>
        <begin position="168"/>
        <end position="266"/>
    </location>
</feature>
<evidence type="ECO:0000256" key="1">
    <source>
        <dbReference type="SAM" id="SignalP"/>
    </source>
</evidence>
<reference evidence="3" key="1">
    <citation type="submission" date="2014-07" db="EMBL/GenBank/DDBJ databases">
        <authorList>
            <person name="Hornung V.Bastian."/>
        </authorList>
    </citation>
    <scope>NUCLEOTIDE SEQUENCE</scope>
    <source>
        <strain evidence="3">PCE-S</strain>
    </source>
</reference>
<gene>
    <name evidence="3" type="ORF">DPCES_4154</name>
</gene>
<protein>
    <recommendedName>
        <fullName evidence="2">Fibronectin type-III domain-containing protein</fullName>
    </recommendedName>
</protein>
<dbReference type="AlphaFoldDB" id="A0A098B6N7"/>
<dbReference type="EMBL" id="LK996017">
    <property type="protein sequence ID" value="CDX04040.1"/>
    <property type="molecule type" value="Genomic_DNA"/>
</dbReference>